<protein>
    <recommendedName>
        <fullName evidence="4">BED-type domain-containing protein</fullName>
    </recommendedName>
</protein>
<reference evidence="2 3" key="1">
    <citation type="journal article" date="2017" name="Genome Biol. Evol.">
        <title>Phytophthora megakarya and P. palmivora, closely related causal agents of cacao black pod rot, underwent increases in genome sizes and gene numbers by different mechanisms.</title>
        <authorList>
            <person name="Ali S.S."/>
            <person name="Shao J."/>
            <person name="Lary D.J."/>
            <person name="Kronmiller B."/>
            <person name="Shen D."/>
            <person name="Strem M.D."/>
            <person name="Amoako-Attah I."/>
            <person name="Akrofi A.Y."/>
            <person name="Begoude B.A."/>
            <person name="Ten Hoopen G.M."/>
            <person name="Coulibaly K."/>
            <person name="Kebe B.I."/>
            <person name="Melnick R.L."/>
            <person name="Guiltinan M.J."/>
            <person name="Tyler B.M."/>
            <person name="Meinhardt L.W."/>
            <person name="Bailey B.A."/>
        </authorList>
    </citation>
    <scope>NUCLEOTIDE SEQUENCE [LARGE SCALE GENOMIC DNA]</scope>
    <source>
        <strain evidence="3">sbr112.9</strain>
    </source>
</reference>
<proteinExistence type="predicted"/>
<evidence type="ECO:0008006" key="4">
    <source>
        <dbReference type="Google" id="ProtNLM"/>
    </source>
</evidence>
<dbReference type="AlphaFoldDB" id="A0A2P4WWR9"/>
<evidence type="ECO:0000256" key="1">
    <source>
        <dbReference type="SAM" id="MobiDB-lite"/>
    </source>
</evidence>
<gene>
    <name evidence="2" type="ORF">PHPALM_37699</name>
</gene>
<dbReference type="SUPFAM" id="SSF53098">
    <property type="entry name" value="Ribonuclease H-like"/>
    <property type="match status" value="1"/>
</dbReference>
<name>A0A2P4WWR9_9STRA</name>
<evidence type="ECO:0000313" key="3">
    <source>
        <dbReference type="Proteomes" id="UP000237271"/>
    </source>
</evidence>
<dbReference type="InterPro" id="IPR012337">
    <property type="entry name" value="RNaseH-like_sf"/>
</dbReference>
<sequence length="890" mass="100064">MAKNSDGEDKKKGRPSHPAWQYFTRGEKRNRFHHNAYCKFCSENGAGPVAVRGVSGNMIKHLQKCIYCPTDVVMQLKLLCAQKDAANFNKRHQSHNRSVDLFLQEFPAPKKKSRRSEDQGDGNALPLRNAALRGSGTLVAKAGATQDTTGVEDFMPLQLPLLSAEMNTGLTASIPSSKSINYEDNVSTPKKPNAPAKPRFRDTAKKHAKPRATQLHRTNELHLTQYTNSEISSDDLNKLVLSSTLATGLPWDWMWTEQSALMFDNLDTKIEGPNAELLSSMGVASHEKQIIKMRDEQVGVTLAVNWWATKYPRSSFVLLSLVNALGEATTWELIDVGIEDVTPATLAEKIKDHLTELRRRGIHVINIVADTTLTRTASRLAINSSEWSSLAIPVLPCFSHLLQILLGIVLTETNKSMEIIGEVVEVVQAFSNHRVLKVLRRECGDPDAVLHAPKHHDWHSFIDTVDSIRQYEDMIKIISSKVVQAASEPRDSTGNTVDELAECGLSSTVIQTIQNPEFWENVVALSELMSPIKETFKMMSSTYASSFSLSDIFYQFGRMQQQYGIILSDWEDTAGAGRSVEQARFLLRKVNDMWKLYDQPLMVLAYTFNYNLQHPFLARQQPSLQWLSIGKYAKQYFRGWFCAASSMRNPSRLVALNDEAGAQFMEDILAFKEHKYPFDSESMCDFDNPKFFYMLVSDSHPLMHIFGSRLFSFVTSTPSLGDVLPGKCFIPSIPSTTCPQQILLPLLRMKLFAQTAVRPSKDLLGFVQSSRSKGYLATSVDTHLNHHESIPEADEPSSPFLQSFSSIGRSKSGETDDESLGVDKIWSKKQWVAIAKEWKTVWEKETDTSTLVQTSRVLDAFMPDLTLEQIFKEKLPSRLPHDREDAVVDV</sequence>
<accession>A0A2P4WWR9</accession>
<feature type="compositionally biased region" description="Polar residues" evidence="1">
    <location>
        <begin position="173"/>
        <end position="190"/>
    </location>
</feature>
<comment type="caution">
    <text evidence="2">The sequence shown here is derived from an EMBL/GenBank/DDBJ whole genome shotgun (WGS) entry which is preliminary data.</text>
</comment>
<organism evidence="2 3">
    <name type="scientific">Phytophthora palmivora</name>
    <dbReference type="NCBI Taxonomy" id="4796"/>
    <lineage>
        <taxon>Eukaryota</taxon>
        <taxon>Sar</taxon>
        <taxon>Stramenopiles</taxon>
        <taxon>Oomycota</taxon>
        <taxon>Peronosporomycetes</taxon>
        <taxon>Peronosporales</taxon>
        <taxon>Peronosporaceae</taxon>
        <taxon>Phytophthora</taxon>
    </lineage>
</organism>
<dbReference type="EMBL" id="NCKW01020533">
    <property type="protein sequence ID" value="POM57750.1"/>
    <property type="molecule type" value="Genomic_DNA"/>
</dbReference>
<evidence type="ECO:0000313" key="2">
    <source>
        <dbReference type="EMBL" id="POM57750.1"/>
    </source>
</evidence>
<dbReference type="Proteomes" id="UP000237271">
    <property type="component" value="Unassembled WGS sequence"/>
</dbReference>
<feature type="region of interest" description="Disordered" evidence="1">
    <location>
        <begin position="106"/>
        <end position="129"/>
    </location>
</feature>
<dbReference type="OrthoDB" id="73669at2759"/>
<keyword evidence="3" id="KW-1185">Reference proteome</keyword>
<feature type="region of interest" description="Disordered" evidence="1">
    <location>
        <begin position="173"/>
        <end position="212"/>
    </location>
</feature>